<dbReference type="EMBL" id="CM000782">
    <property type="protein sequence ID" value="AQK84558.1"/>
    <property type="molecule type" value="Genomic_DNA"/>
</dbReference>
<dbReference type="InParanoid" id="A0A1D6LZP8"/>
<protein>
    <submittedName>
        <fullName evidence="2">Vegetative storage protein 2</fullName>
    </submittedName>
</protein>
<evidence type="ECO:0000256" key="1">
    <source>
        <dbReference type="ARBA" id="ARBA00022729"/>
    </source>
</evidence>
<dbReference type="InterPro" id="IPR023214">
    <property type="entry name" value="HAD_sf"/>
</dbReference>
<dbReference type="PaxDb" id="4577-GRMZM2G001508_P02"/>
<dbReference type="STRING" id="4577.A0A1D6LZP8"/>
<dbReference type="OMA" id="DQWNDIR"/>
<gene>
    <name evidence="2" type="ORF">ZEAMMB73_Zm00001d037681</name>
</gene>
<dbReference type="InterPro" id="IPR010028">
    <property type="entry name" value="Acid_phosphatase_pln"/>
</dbReference>
<sequence>MIPMMAKKHLAAVVLAILLALAAGATGMRASEIDDGMPLIHMLRPLLHSGGDLGRRGRVPCDSWRFAVETNTLRDWDTVPARCEKYVGNYMLGGHYRSDSRAVANEAIAYAEGLNLTGQGKEVWVFDVDETTLSNLPYYAKHGFGERRRVEPYNWSTFGAYVKEANAPVLPETQRLYKRLQALGIKPVILTGRREDKREATANNLAAAGYTGYLKLLLKPQNVKVSSIEFKSGERKKLQDAGYVIVGNIGDQWTDLLGEPEGGRTFKLPDPMYYIG</sequence>
<dbReference type="Gene3D" id="3.40.50.1000">
    <property type="entry name" value="HAD superfamily/HAD-like"/>
    <property type="match status" value="1"/>
</dbReference>
<dbReference type="eggNOG" id="ENOG502QU6T">
    <property type="taxonomic scope" value="Eukaryota"/>
</dbReference>
<evidence type="ECO:0000313" key="2">
    <source>
        <dbReference type="EMBL" id="AQK84558.1"/>
    </source>
</evidence>
<dbReference type="InterPro" id="IPR036412">
    <property type="entry name" value="HAD-like_sf"/>
</dbReference>
<proteinExistence type="predicted"/>
<dbReference type="InterPro" id="IPR005519">
    <property type="entry name" value="Acid_phosphat_B-like"/>
</dbReference>
<dbReference type="PANTHER" id="PTHR31284:SF28">
    <property type="entry name" value="ACID PHOSPHATASE 1"/>
    <property type="match status" value="1"/>
</dbReference>
<dbReference type="SMR" id="A0A1D6LZP8"/>
<accession>A0A1D6LZP8</accession>
<organism evidence="2">
    <name type="scientific">Zea mays</name>
    <name type="common">Maize</name>
    <dbReference type="NCBI Taxonomy" id="4577"/>
    <lineage>
        <taxon>Eukaryota</taxon>
        <taxon>Viridiplantae</taxon>
        <taxon>Streptophyta</taxon>
        <taxon>Embryophyta</taxon>
        <taxon>Tracheophyta</taxon>
        <taxon>Spermatophyta</taxon>
        <taxon>Magnoliopsida</taxon>
        <taxon>Liliopsida</taxon>
        <taxon>Poales</taxon>
        <taxon>Poaceae</taxon>
        <taxon>PACMAD clade</taxon>
        <taxon>Panicoideae</taxon>
        <taxon>Andropogonodae</taxon>
        <taxon>Andropogoneae</taxon>
        <taxon>Tripsacinae</taxon>
        <taxon>Zea</taxon>
    </lineage>
</organism>
<dbReference type="GO" id="GO:0003993">
    <property type="term" value="F:acid phosphatase activity"/>
    <property type="evidence" value="ECO:0007669"/>
    <property type="project" value="InterPro"/>
</dbReference>
<dbReference type="SUPFAM" id="SSF56784">
    <property type="entry name" value="HAD-like"/>
    <property type="match status" value="1"/>
</dbReference>
<keyword evidence="1" id="KW-0732">Signal</keyword>
<dbReference type="FunCoup" id="A0A1D6LZP8">
    <property type="interactions" value="2"/>
</dbReference>
<dbReference type="CDD" id="cd07535">
    <property type="entry name" value="HAD_VSP"/>
    <property type="match status" value="1"/>
</dbReference>
<reference evidence="2" key="1">
    <citation type="submission" date="2015-12" db="EMBL/GenBank/DDBJ databases">
        <title>Update maize B73 reference genome by single molecule sequencing technologies.</title>
        <authorList>
            <consortium name="Maize Genome Sequencing Project"/>
            <person name="Ware D."/>
        </authorList>
    </citation>
    <scope>NUCLEOTIDE SEQUENCE</scope>
    <source>
        <tissue evidence="2">Seedling</tissue>
    </source>
</reference>
<dbReference type="Pfam" id="PF03767">
    <property type="entry name" value="Acid_phosphat_B"/>
    <property type="match status" value="1"/>
</dbReference>
<dbReference type="PANTHER" id="PTHR31284">
    <property type="entry name" value="ACID PHOSPHATASE-LIKE PROTEIN"/>
    <property type="match status" value="1"/>
</dbReference>
<dbReference type="ExpressionAtlas" id="A0A1D6LZP8">
    <property type="expression patterns" value="baseline and differential"/>
</dbReference>
<dbReference type="AlphaFoldDB" id="A0A1D6LZP8"/>
<name>A0A1D6LZP8_MAIZE</name>
<dbReference type="NCBIfam" id="TIGR01675">
    <property type="entry name" value="plant-AP"/>
    <property type="match status" value="1"/>
</dbReference>